<organism evidence="1 2">
    <name type="scientific">Rotaria sordida</name>
    <dbReference type="NCBI Taxonomy" id="392033"/>
    <lineage>
        <taxon>Eukaryota</taxon>
        <taxon>Metazoa</taxon>
        <taxon>Spiralia</taxon>
        <taxon>Gnathifera</taxon>
        <taxon>Rotifera</taxon>
        <taxon>Eurotatoria</taxon>
        <taxon>Bdelloidea</taxon>
        <taxon>Philodinida</taxon>
        <taxon>Philodinidae</taxon>
        <taxon>Rotaria</taxon>
    </lineage>
</organism>
<proteinExistence type="predicted"/>
<evidence type="ECO:0000313" key="1">
    <source>
        <dbReference type="EMBL" id="CAF0779182.1"/>
    </source>
</evidence>
<name>A0A813RAH0_9BILA</name>
<sequence length="227" mass="27158">MFQFKRRLHNNKSFDEQIKKSRTTYDDKKIISYFENLSNELFYEIFDYLDGYEIYKAFSNLNTRFEVLLTSSSLRLKIDLRYQKETILQYCSTYVVVPNKHRIISLRSSNHDDYNSEMFLTNVSPQLEVLRIDTFRDVTYLDANRWERIISRHLLHLNIFEFKYEELIDEDLETTIYHERLNEFKSPIQGNSYKNNEGAESFINEIGQNMSVPCKITAVLCTESNVK</sequence>
<dbReference type="Proteomes" id="UP000663864">
    <property type="component" value="Unassembled WGS sequence"/>
</dbReference>
<reference evidence="1" key="1">
    <citation type="submission" date="2021-02" db="EMBL/GenBank/DDBJ databases">
        <authorList>
            <person name="Nowell W R."/>
        </authorList>
    </citation>
    <scope>NUCLEOTIDE SEQUENCE</scope>
</reference>
<evidence type="ECO:0000313" key="2">
    <source>
        <dbReference type="Proteomes" id="UP000663864"/>
    </source>
</evidence>
<protein>
    <recommendedName>
        <fullName evidence="3">F-box domain-containing protein</fullName>
    </recommendedName>
</protein>
<accession>A0A813RAH0</accession>
<dbReference type="EMBL" id="CAJNOT010000022">
    <property type="protein sequence ID" value="CAF0779182.1"/>
    <property type="molecule type" value="Genomic_DNA"/>
</dbReference>
<comment type="caution">
    <text evidence="1">The sequence shown here is derived from an EMBL/GenBank/DDBJ whole genome shotgun (WGS) entry which is preliminary data.</text>
</comment>
<evidence type="ECO:0008006" key="3">
    <source>
        <dbReference type="Google" id="ProtNLM"/>
    </source>
</evidence>
<dbReference type="AlphaFoldDB" id="A0A813RAH0"/>
<gene>
    <name evidence="1" type="ORF">ZHD862_LOCUS1288</name>
</gene>